<dbReference type="EMBL" id="KQ979608">
    <property type="protein sequence ID" value="KYN20327.1"/>
    <property type="molecule type" value="Genomic_DNA"/>
</dbReference>
<evidence type="ECO:0000256" key="2">
    <source>
        <dbReference type="ARBA" id="ARBA00005500"/>
    </source>
</evidence>
<evidence type="ECO:0000256" key="7">
    <source>
        <dbReference type="ARBA" id="ARBA00037157"/>
    </source>
</evidence>
<name>A0A195E617_9HYME</name>
<gene>
    <name evidence="9" type="ORF">ALC57_07231</name>
</gene>
<comment type="similarity">
    <text evidence="2">Belongs to the RAMP4 family.</text>
</comment>
<evidence type="ECO:0000313" key="10">
    <source>
        <dbReference type="Proteomes" id="UP000078492"/>
    </source>
</evidence>
<evidence type="ECO:0000256" key="6">
    <source>
        <dbReference type="ARBA" id="ARBA00023136"/>
    </source>
</evidence>
<keyword evidence="6" id="KW-0472">Membrane</keyword>
<reference evidence="9 10" key="1">
    <citation type="submission" date="2015-09" db="EMBL/GenBank/DDBJ databases">
        <title>Trachymyrmex cornetzi WGS genome.</title>
        <authorList>
            <person name="Nygaard S."/>
            <person name="Hu H."/>
            <person name="Boomsma J."/>
            <person name="Zhang G."/>
        </authorList>
    </citation>
    <scope>NUCLEOTIDE SEQUENCE [LARGE SCALE GENOMIC DNA]</scope>
    <source>
        <strain evidence="9">Tcor2-1</strain>
        <tissue evidence="9">Whole body</tissue>
    </source>
</reference>
<evidence type="ECO:0000256" key="8">
    <source>
        <dbReference type="ARBA" id="ARBA00038831"/>
    </source>
</evidence>
<sequence length="56" mass="6122">MAPKQRMRIANEKATKNITLRGNVPKSSKSQEEGSPVGPWLLALFLFVVCGSGKYS</sequence>
<dbReference type="Proteomes" id="UP000078492">
    <property type="component" value="Unassembled WGS sequence"/>
</dbReference>
<organism evidence="9 10">
    <name type="scientific">Trachymyrmex cornetzi</name>
    <dbReference type="NCBI Taxonomy" id="471704"/>
    <lineage>
        <taxon>Eukaryota</taxon>
        <taxon>Metazoa</taxon>
        <taxon>Ecdysozoa</taxon>
        <taxon>Arthropoda</taxon>
        <taxon>Hexapoda</taxon>
        <taxon>Insecta</taxon>
        <taxon>Pterygota</taxon>
        <taxon>Neoptera</taxon>
        <taxon>Endopterygota</taxon>
        <taxon>Hymenoptera</taxon>
        <taxon>Apocrita</taxon>
        <taxon>Aculeata</taxon>
        <taxon>Formicoidea</taxon>
        <taxon>Formicidae</taxon>
        <taxon>Myrmicinae</taxon>
        <taxon>Trachymyrmex</taxon>
    </lineage>
</organism>
<evidence type="ECO:0000313" key="9">
    <source>
        <dbReference type="EMBL" id="KYN20327.1"/>
    </source>
</evidence>
<comment type="subcellular location">
    <subcellularLocation>
        <location evidence="1">Endoplasmic reticulum membrane</location>
        <topology evidence="1">Single-pass membrane protein</topology>
    </subcellularLocation>
</comment>
<comment type="function">
    <text evidence="7">Interacts with target proteins during their translocation into the lumen of the endoplasmic reticulum. Protects unfolded target proteins against degradation during ER stress. May facilitate glycosylation of target proteins after termination of ER stress. May modulate the use of N-glycosylation sites on target proteins.</text>
</comment>
<dbReference type="GO" id="GO:0030968">
    <property type="term" value="P:endoplasmic reticulum unfolded protein response"/>
    <property type="evidence" value="ECO:0007669"/>
    <property type="project" value="TreeGrafter"/>
</dbReference>
<dbReference type="AlphaFoldDB" id="A0A195E617"/>
<evidence type="ECO:0000256" key="5">
    <source>
        <dbReference type="ARBA" id="ARBA00022989"/>
    </source>
</evidence>
<accession>A0A195E617</accession>
<dbReference type="PANTHER" id="PTHR15601:SF0">
    <property type="entry name" value="GEO09675P1"/>
    <property type="match status" value="1"/>
</dbReference>
<dbReference type="PANTHER" id="PTHR15601">
    <property type="entry name" value="STRESS ASSOCIATED ENDOPLASMIC RETICULUM PROTEIN SERP1/RAMP4"/>
    <property type="match status" value="1"/>
</dbReference>
<keyword evidence="4" id="KW-0256">Endoplasmic reticulum</keyword>
<evidence type="ECO:0000256" key="1">
    <source>
        <dbReference type="ARBA" id="ARBA00004389"/>
    </source>
</evidence>
<dbReference type="InterPro" id="IPR010580">
    <property type="entry name" value="ER_stress-assoc"/>
</dbReference>
<proteinExistence type="inferred from homology"/>
<keyword evidence="3" id="KW-0812">Transmembrane</keyword>
<evidence type="ECO:0000256" key="3">
    <source>
        <dbReference type="ARBA" id="ARBA00022692"/>
    </source>
</evidence>
<keyword evidence="10" id="KW-1185">Reference proteome</keyword>
<comment type="subunit">
    <text evidence="8">Interacts with SEC61B, SEC61A1 and the SEC61 complex. Interacts with CANX.</text>
</comment>
<protein>
    <submittedName>
        <fullName evidence="9">Stress-associated endoplasmic reticulum protein 2</fullName>
    </submittedName>
</protein>
<dbReference type="STRING" id="471704.A0A195E617"/>
<dbReference type="GO" id="GO:0005789">
    <property type="term" value="C:endoplasmic reticulum membrane"/>
    <property type="evidence" value="ECO:0007669"/>
    <property type="project" value="UniProtKB-SubCell"/>
</dbReference>
<keyword evidence="5" id="KW-1133">Transmembrane helix</keyword>
<evidence type="ECO:0000256" key="4">
    <source>
        <dbReference type="ARBA" id="ARBA00022824"/>
    </source>
</evidence>
<dbReference type="Pfam" id="PF06624">
    <property type="entry name" value="RAMP4"/>
    <property type="match status" value="1"/>
</dbReference>